<gene>
    <name evidence="8" type="ORF">CLODIP_2_CD03078</name>
</gene>
<proteinExistence type="inferred from homology"/>
<organism evidence="8 9">
    <name type="scientific">Cloeon dipterum</name>
    <dbReference type="NCBI Taxonomy" id="197152"/>
    <lineage>
        <taxon>Eukaryota</taxon>
        <taxon>Metazoa</taxon>
        <taxon>Ecdysozoa</taxon>
        <taxon>Arthropoda</taxon>
        <taxon>Hexapoda</taxon>
        <taxon>Insecta</taxon>
        <taxon>Pterygota</taxon>
        <taxon>Palaeoptera</taxon>
        <taxon>Ephemeroptera</taxon>
        <taxon>Pisciforma</taxon>
        <taxon>Baetidae</taxon>
        <taxon>Cloeon</taxon>
    </lineage>
</organism>
<evidence type="ECO:0000256" key="6">
    <source>
        <dbReference type="ARBA" id="ARBA00022989"/>
    </source>
</evidence>
<dbReference type="Pfam" id="PF01697">
    <property type="entry name" value="Glyco_transf_92"/>
    <property type="match status" value="2"/>
</dbReference>
<dbReference type="OrthoDB" id="2526284at2759"/>
<evidence type="ECO:0000256" key="1">
    <source>
        <dbReference type="ARBA" id="ARBA00004167"/>
    </source>
</evidence>
<dbReference type="InterPro" id="IPR008166">
    <property type="entry name" value="Glyco_transf_92"/>
</dbReference>
<evidence type="ECO:0000256" key="7">
    <source>
        <dbReference type="ARBA" id="ARBA00023136"/>
    </source>
</evidence>
<keyword evidence="3" id="KW-0328">Glycosyltransferase</keyword>
<name>A0A8S1D5J7_9INSE</name>
<dbReference type="PANTHER" id="PTHR21461:SF83">
    <property type="entry name" value="GLYCOSYLTRANSFERASE FAMILY 92 PROTEIN"/>
    <property type="match status" value="1"/>
</dbReference>
<dbReference type="GO" id="GO:0005737">
    <property type="term" value="C:cytoplasm"/>
    <property type="evidence" value="ECO:0007669"/>
    <property type="project" value="TreeGrafter"/>
</dbReference>
<comment type="subcellular location">
    <subcellularLocation>
        <location evidence="1">Membrane</location>
        <topology evidence="1">Single-pass membrane protein</topology>
    </subcellularLocation>
</comment>
<dbReference type="AlphaFoldDB" id="A0A8S1D5J7"/>
<dbReference type="Proteomes" id="UP000494165">
    <property type="component" value="Unassembled WGS sequence"/>
</dbReference>
<comment type="caution">
    <text evidence="8">The sequence shown here is derived from an EMBL/GenBank/DDBJ whole genome shotgun (WGS) entry which is preliminary data.</text>
</comment>
<evidence type="ECO:0000313" key="9">
    <source>
        <dbReference type="Proteomes" id="UP000494165"/>
    </source>
</evidence>
<reference evidence="8 9" key="1">
    <citation type="submission" date="2020-04" db="EMBL/GenBank/DDBJ databases">
        <authorList>
            <person name="Alioto T."/>
            <person name="Alioto T."/>
            <person name="Gomez Garrido J."/>
        </authorList>
    </citation>
    <scope>NUCLEOTIDE SEQUENCE [LARGE SCALE GENOMIC DNA]</scope>
</reference>
<dbReference type="GO" id="GO:0016020">
    <property type="term" value="C:membrane"/>
    <property type="evidence" value="ECO:0007669"/>
    <property type="project" value="UniProtKB-SubCell"/>
</dbReference>
<evidence type="ECO:0000256" key="3">
    <source>
        <dbReference type="ARBA" id="ARBA00022676"/>
    </source>
</evidence>
<dbReference type="GO" id="GO:0016757">
    <property type="term" value="F:glycosyltransferase activity"/>
    <property type="evidence" value="ECO:0007669"/>
    <property type="project" value="UniProtKB-KW"/>
</dbReference>
<evidence type="ECO:0000256" key="4">
    <source>
        <dbReference type="ARBA" id="ARBA00022679"/>
    </source>
</evidence>
<keyword evidence="6" id="KW-1133">Transmembrane helix</keyword>
<keyword evidence="7" id="KW-0472">Membrane</keyword>
<dbReference type="EMBL" id="CADEPI010000158">
    <property type="protein sequence ID" value="CAB3378112.1"/>
    <property type="molecule type" value="Genomic_DNA"/>
</dbReference>
<evidence type="ECO:0000313" key="8">
    <source>
        <dbReference type="EMBL" id="CAB3378112.1"/>
    </source>
</evidence>
<keyword evidence="4" id="KW-0808">Transferase</keyword>
<sequence>MATCTLLILIPDRQHTWSIVQIQEGEAILNIGEAENLTQEDIIKKVHALAPSILADHVNDTDRKLNDTCAHYVNPYDVKYNNIMWQVQKMPRETYHLFNAYFDNRTALTGEGSFVRILAIIDRQEPSNKSFCQLWFANKPEPTISNVSQTEYLWYKEWGNDKSPYQPYLFSCAVPASLGMVPESISLVANPCDNATNNLRVIDNRAPLGKKLIFAVCVKAMNFKHQPLVSVKLVEWIEMHKILGADKIFIYELQVHPNTTRVLDFYKAQGLVEVTKLALPGSAPNIPDLMALYMSERTFGIQCPLELIQYTDCLLKNMNLFEFIVAVDVDEVILPLKVDNWYDLIYKVAIPKHKKRTEGIASFVARNVHFMDDTDEYQDWTQGIPKYMHMLQNVHRNASHTEIGDSIKITFWRCTTTMPGFVSAIIARTLILTLRMPICSTTVLAGKRHSWSIEQIREEIYETLINEAAANLSTTEEGEAILNIGEAENLTQDDVLKKVHDLAPNVLADHVNDTDRKLNDTCAHYVNPYDVKYNNIMWQVQKMPRETYLLFNAYFDNRTALTGEGSFVRILVIIDRQEPSNKSFCQLWFANKPEPTISNVSRTDFLWYKEWGNDKSPYQPYLFSCAVPASLEMVPESVSLVANPCDNATNNLRAMNFKHQPLVSVKLVEWIEMHKILGADKIFIYELQVHPNTTRVLDYYKAQGLVEVTKLALPGSAPNVPDLMALYMSERTFGIQCPLELIQYTDCLLKNMNLFEFIVAVDVDEVILPLKVDNWYDLIYKVAIPKHKKRTEGIASFVARNVHFMDDTDEYQDWTQGIPKYMHMLQNVHRNASHMEIGDSIKCFHNTDYVLALHNHYARHCLGNYCPDVDFDLEDAHLQHYCLGRKKSECQRKRGKDLVEDTSIWRFKDKLIPATQKVLRAVGIL</sequence>
<evidence type="ECO:0000256" key="2">
    <source>
        <dbReference type="ARBA" id="ARBA00007647"/>
    </source>
</evidence>
<evidence type="ECO:0008006" key="10">
    <source>
        <dbReference type="Google" id="ProtNLM"/>
    </source>
</evidence>
<keyword evidence="5" id="KW-0812">Transmembrane</keyword>
<accession>A0A8S1D5J7</accession>
<protein>
    <recommendedName>
        <fullName evidence="10">Glycosyltransferase family 92 protein</fullName>
    </recommendedName>
</protein>
<comment type="similarity">
    <text evidence="2">Belongs to the glycosyltransferase 92 family.</text>
</comment>
<dbReference type="PANTHER" id="PTHR21461">
    <property type="entry name" value="GLYCOSYLTRANSFERASE FAMILY 92 PROTEIN"/>
    <property type="match status" value="1"/>
</dbReference>
<keyword evidence="9" id="KW-1185">Reference proteome</keyword>
<evidence type="ECO:0000256" key="5">
    <source>
        <dbReference type="ARBA" id="ARBA00022692"/>
    </source>
</evidence>